<evidence type="ECO:0000256" key="8">
    <source>
        <dbReference type="ARBA" id="ARBA00023136"/>
    </source>
</evidence>
<comment type="caution">
    <text evidence="11">The sequence shown here is derived from an EMBL/GenBank/DDBJ whole genome shotgun (WGS) entry which is preliminary data.</text>
</comment>
<evidence type="ECO:0000259" key="10">
    <source>
        <dbReference type="SMART" id="SM01269"/>
    </source>
</evidence>
<dbReference type="CDD" id="cd03508">
    <property type="entry name" value="Delta4-sphingolipid-FADS-like"/>
    <property type="match status" value="1"/>
</dbReference>
<sequence>MGAKVSRNDYDWSYTEEPHASRRNLILKKHPEIAALFGFDHAFVYVVTCIVITQFIFCYLLKDSDWTLIFLQAYFSGGLYNHALMLAVHEIAHNAAFGNCKPLWNRLFGIFANFPIPLPFSVSFKKYHIEHHRYMGEEVLDTDVPTLFEARLFTNSFRKLIWLFFQPFFYAFRPLVIYRKAVSDLEILNFIVQMTVNYFVIQYFGWKSFTFLILSMILSMGIHPTAGHFISEHYVFKPGQETYSYYGPLNLVTFNVGYHVEHHDFPFIPGVRLPLVRKIAPEYYDHLMHHESWIWVLWKFVFDPAVGPYARIKRPARVPLDHSATNYFTDYVAILKRIAKWFRLAVYPSCPVPTEEFEEYSQHRPIENIVNPLHDMPTEADIRCQFSLKAFDMPQSPEQPPQIALKISS</sequence>
<keyword evidence="8 9" id="KW-0472">Membrane</keyword>
<comment type="subcellular location">
    <subcellularLocation>
        <location evidence="1">Membrane</location>
        <topology evidence="1">Multi-pass membrane protein</topology>
    </subcellularLocation>
</comment>
<keyword evidence="5 9" id="KW-1133">Transmembrane helix</keyword>
<evidence type="ECO:0000313" key="11">
    <source>
        <dbReference type="EMBL" id="KRX41481.1"/>
    </source>
</evidence>
<accession>A0A0V0TR02</accession>
<evidence type="ECO:0000256" key="9">
    <source>
        <dbReference type="SAM" id="Phobius"/>
    </source>
</evidence>
<gene>
    <name evidence="11" type="primary">ttm-5</name>
    <name evidence="11" type="ORF">T05_2615</name>
</gene>
<dbReference type="InterPro" id="IPR005804">
    <property type="entry name" value="FA_desaturase_dom"/>
</dbReference>
<dbReference type="Pfam" id="PF08557">
    <property type="entry name" value="Lipid_DES"/>
    <property type="match status" value="1"/>
</dbReference>
<dbReference type="Proteomes" id="UP000055048">
    <property type="component" value="Unassembled WGS sequence"/>
</dbReference>
<dbReference type="Pfam" id="PF00487">
    <property type="entry name" value="FA_desaturase"/>
    <property type="match status" value="1"/>
</dbReference>
<dbReference type="GO" id="GO:0016020">
    <property type="term" value="C:membrane"/>
    <property type="evidence" value="ECO:0007669"/>
    <property type="project" value="UniProtKB-SubCell"/>
</dbReference>
<evidence type="ECO:0000256" key="1">
    <source>
        <dbReference type="ARBA" id="ARBA00004141"/>
    </source>
</evidence>
<feature type="transmembrane region" description="Helical" evidence="9">
    <location>
        <begin position="42"/>
        <end position="61"/>
    </location>
</feature>
<evidence type="ECO:0000256" key="3">
    <source>
        <dbReference type="ARBA" id="ARBA00012021"/>
    </source>
</evidence>
<keyword evidence="4 9" id="KW-0812">Transmembrane</keyword>
<evidence type="ECO:0000313" key="12">
    <source>
        <dbReference type="Proteomes" id="UP000055048"/>
    </source>
</evidence>
<reference evidence="11 12" key="1">
    <citation type="submission" date="2015-01" db="EMBL/GenBank/DDBJ databases">
        <title>Evolution of Trichinella species and genotypes.</title>
        <authorList>
            <person name="Korhonen P.K."/>
            <person name="Edoardo P."/>
            <person name="Giuseppe L.R."/>
            <person name="Gasser R.B."/>
        </authorList>
    </citation>
    <scope>NUCLEOTIDE SEQUENCE [LARGE SCALE GENOMIC DNA]</scope>
    <source>
        <strain evidence="11">ISS417</strain>
    </source>
</reference>
<dbReference type="AlphaFoldDB" id="A0A0V0TR02"/>
<evidence type="ECO:0000256" key="6">
    <source>
        <dbReference type="ARBA" id="ARBA00023002"/>
    </source>
</evidence>
<protein>
    <recommendedName>
        <fullName evidence="3">sphingolipid 4-desaturase</fullName>
        <ecNumber evidence="3">1.14.19.17</ecNumber>
    </recommendedName>
</protein>
<dbReference type="GO" id="GO:0046513">
    <property type="term" value="P:ceramide biosynthetic process"/>
    <property type="evidence" value="ECO:0007669"/>
    <property type="project" value="TreeGrafter"/>
</dbReference>
<dbReference type="OrthoDB" id="200948at2759"/>
<organism evidence="11 12">
    <name type="scientific">Trichinella murrelli</name>
    <dbReference type="NCBI Taxonomy" id="144512"/>
    <lineage>
        <taxon>Eukaryota</taxon>
        <taxon>Metazoa</taxon>
        <taxon>Ecdysozoa</taxon>
        <taxon>Nematoda</taxon>
        <taxon>Enoplea</taxon>
        <taxon>Dorylaimia</taxon>
        <taxon>Trichinellida</taxon>
        <taxon>Trichinellidae</taxon>
        <taxon>Trichinella</taxon>
    </lineage>
</organism>
<dbReference type="InterPro" id="IPR013866">
    <property type="entry name" value="Sphingolipid_d4-desaturase_N"/>
</dbReference>
<feature type="domain" description="Sphingolipid delta4-desaturase N-terminal" evidence="10">
    <location>
        <begin position="5"/>
        <end position="43"/>
    </location>
</feature>
<feature type="transmembrane region" description="Helical" evidence="9">
    <location>
        <begin position="160"/>
        <end position="178"/>
    </location>
</feature>
<feature type="transmembrane region" description="Helical" evidence="9">
    <location>
        <begin position="198"/>
        <end position="218"/>
    </location>
</feature>
<evidence type="ECO:0000256" key="5">
    <source>
        <dbReference type="ARBA" id="ARBA00022989"/>
    </source>
</evidence>
<comment type="similarity">
    <text evidence="2">Belongs to the fatty acid desaturase type 1 family. DEGS subfamily.</text>
</comment>
<dbReference type="STRING" id="144512.A0A0V0TR02"/>
<evidence type="ECO:0000256" key="2">
    <source>
        <dbReference type="ARBA" id="ARBA00006146"/>
    </source>
</evidence>
<dbReference type="PANTHER" id="PTHR12879:SF8">
    <property type="entry name" value="SPHINGOLIPID DELTA(4)-DESATURASE DES1"/>
    <property type="match status" value="1"/>
</dbReference>
<evidence type="ECO:0000256" key="4">
    <source>
        <dbReference type="ARBA" id="ARBA00022692"/>
    </source>
</evidence>
<evidence type="ECO:0000256" key="7">
    <source>
        <dbReference type="ARBA" id="ARBA00023098"/>
    </source>
</evidence>
<name>A0A0V0TR02_9BILA</name>
<keyword evidence="12" id="KW-1185">Reference proteome</keyword>
<dbReference type="PANTHER" id="PTHR12879">
    <property type="entry name" value="SPHINGOLIPID DELTA 4 DESATURASE/C-4 HYDROXYLASE PROTEIN DES2"/>
    <property type="match status" value="1"/>
</dbReference>
<dbReference type="InterPro" id="IPR011388">
    <property type="entry name" value="DES1/DES2"/>
</dbReference>
<dbReference type="SMART" id="SM01269">
    <property type="entry name" value="Lipid_DES"/>
    <property type="match status" value="1"/>
</dbReference>
<dbReference type="EC" id="1.14.19.17" evidence="3"/>
<proteinExistence type="inferred from homology"/>
<dbReference type="EMBL" id="JYDJ01000169">
    <property type="protein sequence ID" value="KRX41481.1"/>
    <property type="molecule type" value="Genomic_DNA"/>
</dbReference>
<keyword evidence="6" id="KW-0560">Oxidoreductase</keyword>
<dbReference type="GO" id="GO:0042284">
    <property type="term" value="F:sphingolipid delta-4 desaturase activity"/>
    <property type="evidence" value="ECO:0007669"/>
    <property type="project" value="UniProtKB-EC"/>
</dbReference>
<keyword evidence="7" id="KW-0443">Lipid metabolism</keyword>